<organism evidence="1 2">
    <name type="scientific">Gelidibacter maritimus</name>
    <dbReference type="NCBI Taxonomy" id="2761487"/>
    <lineage>
        <taxon>Bacteria</taxon>
        <taxon>Pseudomonadati</taxon>
        <taxon>Bacteroidota</taxon>
        <taxon>Flavobacteriia</taxon>
        <taxon>Flavobacteriales</taxon>
        <taxon>Flavobacteriaceae</taxon>
        <taxon>Gelidibacter</taxon>
    </lineage>
</organism>
<protein>
    <recommendedName>
        <fullName evidence="3">DUF1565 domain-containing protein</fullName>
    </recommendedName>
</protein>
<dbReference type="InterPro" id="IPR011050">
    <property type="entry name" value="Pectin_lyase_fold/virulence"/>
</dbReference>
<dbReference type="SUPFAM" id="SSF51126">
    <property type="entry name" value="Pectin lyase-like"/>
    <property type="match status" value="1"/>
</dbReference>
<dbReference type="RefSeq" id="WP_182202810.1">
    <property type="nucleotide sequence ID" value="NZ_JACGLT010000002.1"/>
</dbReference>
<keyword evidence="2" id="KW-1185">Reference proteome</keyword>
<dbReference type="InterPro" id="IPR012334">
    <property type="entry name" value="Pectin_lyas_fold"/>
</dbReference>
<comment type="caution">
    <text evidence="1">The sequence shown here is derived from an EMBL/GenBank/DDBJ whole genome shotgun (WGS) entry which is preliminary data.</text>
</comment>
<evidence type="ECO:0008006" key="3">
    <source>
        <dbReference type="Google" id="ProtNLM"/>
    </source>
</evidence>
<dbReference type="Gene3D" id="2.160.20.10">
    <property type="entry name" value="Single-stranded right-handed beta-helix, Pectin lyase-like"/>
    <property type="match status" value="1"/>
</dbReference>
<evidence type="ECO:0000313" key="2">
    <source>
        <dbReference type="Proteomes" id="UP000541857"/>
    </source>
</evidence>
<dbReference type="PROSITE" id="PS51257">
    <property type="entry name" value="PROKAR_LIPOPROTEIN"/>
    <property type="match status" value="1"/>
</dbReference>
<accession>A0A7W2M3Q4</accession>
<dbReference type="EMBL" id="JACGLT010000002">
    <property type="protein sequence ID" value="MBA6151926.1"/>
    <property type="molecule type" value="Genomic_DNA"/>
</dbReference>
<gene>
    <name evidence="1" type="ORF">H3Z82_04215</name>
</gene>
<reference evidence="1 2" key="1">
    <citation type="submission" date="2020-07" db="EMBL/GenBank/DDBJ databases">
        <title>Bacterium isolated from marine sediment.</title>
        <authorList>
            <person name="Shang D."/>
        </authorList>
    </citation>
    <scope>NUCLEOTIDE SEQUENCE [LARGE SCALE GENOMIC DNA]</scope>
    <source>
        <strain evidence="1 2">F6074</strain>
    </source>
</reference>
<proteinExistence type="predicted"/>
<name>A0A7W2M3Q4_9FLAO</name>
<evidence type="ECO:0000313" key="1">
    <source>
        <dbReference type="EMBL" id="MBA6151926.1"/>
    </source>
</evidence>
<dbReference type="Proteomes" id="UP000541857">
    <property type="component" value="Unassembled WGS sequence"/>
</dbReference>
<dbReference type="AlphaFoldDB" id="A0A7W2M3Q4"/>
<sequence>MTQPKITLIICLLTFFFFSCKEEKKATFNNEKEEIQKQFDETEYVLDDSFPVGDARRYGLTAENSKTSHPTSGKNRMTTVLDLAEKSGMEIIFPAGYYGMDLTLDSRNNMTLRFNNSEFNLIHITQNKDTLPKPENITLKGTLISYARLGLTEARNISIDSVILKSDTSKNLWGLRNTGCHIYHGCKDIKINYLEVQDLGSGSERYKYSHAALAIDGYNNNPENVQIKKVHIKSTDRHGIYMTGKDHLIGEVIIDKFGIGDATHMDGMQDAAPGEEKEFKALWINKCYDSFIENIIINEKDSKGTYTAHFDSGDMRRPVIIGNFKVLNDQTDMTILEDDNHGVIIEIKE</sequence>